<organism evidence="2 3">
    <name type="scientific">Petropleomorpha daqingensis</name>
    <dbReference type="NCBI Taxonomy" id="2026353"/>
    <lineage>
        <taxon>Bacteria</taxon>
        <taxon>Bacillati</taxon>
        <taxon>Actinomycetota</taxon>
        <taxon>Actinomycetes</taxon>
        <taxon>Geodermatophilales</taxon>
        <taxon>Geodermatophilaceae</taxon>
        <taxon>Petropleomorpha</taxon>
    </lineage>
</organism>
<gene>
    <name evidence="2" type="ORF">GGQ55_003058</name>
</gene>
<dbReference type="SUPFAM" id="SSF53335">
    <property type="entry name" value="S-adenosyl-L-methionine-dependent methyltransferases"/>
    <property type="match status" value="1"/>
</dbReference>
<evidence type="ECO:0000313" key="2">
    <source>
        <dbReference type="EMBL" id="NYJ06780.1"/>
    </source>
</evidence>
<dbReference type="RefSeq" id="WP_179718146.1">
    <property type="nucleotide sequence ID" value="NZ_JACBZT010000001.1"/>
</dbReference>
<dbReference type="GO" id="GO:0008168">
    <property type="term" value="F:methyltransferase activity"/>
    <property type="evidence" value="ECO:0007669"/>
    <property type="project" value="UniProtKB-KW"/>
</dbReference>
<protein>
    <submittedName>
        <fullName evidence="2">SAM-dependent methyltransferase</fullName>
    </submittedName>
</protein>
<dbReference type="GO" id="GO:0032259">
    <property type="term" value="P:methylation"/>
    <property type="evidence" value="ECO:0007669"/>
    <property type="project" value="UniProtKB-KW"/>
</dbReference>
<evidence type="ECO:0000313" key="3">
    <source>
        <dbReference type="Proteomes" id="UP000541969"/>
    </source>
</evidence>
<dbReference type="Pfam" id="PF13649">
    <property type="entry name" value="Methyltransf_25"/>
    <property type="match status" value="1"/>
</dbReference>
<dbReference type="CDD" id="cd02440">
    <property type="entry name" value="AdoMet_MTases"/>
    <property type="match status" value="1"/>
</dbReference>
<keyword evidence="3" id="KW-1185">Reference proteome</keyword>
<dbReference type="InterPro" id="IPR029063">
    <property type="entry name" value="SAM-dependent_MTases_sf"/>
</dbReference>
<keyword evidence="2" id="KW-0489">Methyltransferase</keyword>
<dbReference type="AlphaFoldDB" id="A0A853CG30"/>
<sequence>MRTDDLWDEETAKAYDTPGTGMFAPEVLGPTIERLAELAAGGRVLEFAIGTGRVGVPLRRRGVPVTGIELSRPMIDQLRTKADDAALPVVHGDMATARAAGTFSLVYLVYNTISNLLSQDEQVACFANAARHLGPGGRFVVELWVPDLRRLPPGTEAAVFAAEPGYVGFDTYDVLHQRVVSHHVRFGEGSQARLFRSPHRYVWPAELDLMARIAGFVLESRSSDWAGGEFTADSRSHVSVYRRA</sequence>
<reference evidence="2 3" key="1">
    <citation type="submission" date="2020-07" db="EMBL/GenBank/DDBJ databases">
        <title>Sequencing the genomes of 1000 actinobacteria strains.</title>
        <authorList>
            <person name="Klenk H.-P."/>
        </authorList>
    </citation>
    <scope>NUCLEOTIDE SEQUENCE [LARGE SCALE GENOMIC DNA]</scope>
    <source>
        <strain evidence="2 3">DSM 104001</strain>
    </source>
</reference>
<comment type="caution">
    <text evidence="2">The sequence shown here is derived from an EMBL/GenBank/DDBJ whole genome shotgun (WGS) entry which is preliminary data.</text>
</comment>
<evidence type="ECO:0000259" key="1">
    <source>
        <dbReference type="Pfam" id="PF13649"/>
    </source>
</evidence>
<accession>A0A853CG30</accession>
<dbReference type="EMBL" id="JACBZT010000001">
    <property type="protein sequence ID" value="NYJ06780.1"/>
    <property type="molecule type" value="Genomic_DNA"/>
</dbReference>
<keyword evidence="2" id="KW-0808">Transferase</keyword>
<dbReference type="Proteomes" id="UP000541969">
    <property type="component" value="Unassembled WGS sequence"/>
</dbReference>
<dbReference type="Gene3D" id="3.40.50.150">
    <property type="entry name" value="Vaccinia Virus protein VP39"/>
    <property type="match status" value="1"/>
</dbReference>
<name>A0A853CG30_9ACTN</name>
<dbReference type="InterPro" id="IPR041698">
    <property type="entry name" value="Methyltransf_25"/>
</dbReference>
<proteinExistence type="predicted"/>
<feature type="domain" description="Methyltransferase" evidence="1">
    <location>
        <begin position="44"/>
        <end position="137"/>
    </location>
</feature>